<name>A0ABD2PB67_9CUCU</name>
<dbReference type="SUPFAM" id="SSF53474">
    <property type="entry name" value="alpha/beta-Hydrolases"/>
    <property type="match status" value="1"/>
</dbReference>
<comment type="similarity">
    <text evidence="1">Belongs to the peptidase S33 family. ABHD4/ABHD5 subfamily.</text>
</comment>
<protein>
    <recommendedName>
        <fullName evidence="2">AB hydrolase-1 domain-containing protein</fullName>
    </recommendedName>
</protein>
<sequence>MGIWCLNLDALAKDRPVYLMDIIGFGRSSRPRFTGSSTENEKKIINSIELWRKYLKLDEIFLLGHSMGGYLATSYTIAHPESVKLLILCDPWGFSDKFEYPPAWIKVLSFLFDVFNFNPLAYLRCLGPIGPLYIRAARDDILKHFRYYLKDNSIMATYIYQCNAHPNSTGEDAFYSMVGGIGWAKNPMIRRVTELKDDIPIKIMYGSNTWMDTSIGNRIKDLKPDTFVDVELVDQSQHHIYADQAETFNEIVNHICESVENKDIL</sequence>
<dbReference type="PRINTS" id="PR00111">
    <property type="entry name" value="ABHYDROLASE"/>
</dbReference>
<evidence type="ECO:0000313" key="4">
    <source>
        <dbReference type="Proteomes" id="UP001516400"/>
    </source>
</evidence>
<dbReference type="PANTHER" id="PTHR42886">
    <property type="entry name" value="RE40534P-RELATED"/>
    <property type="match status" value="1"/>
</dbReference>
<accession>A0ABD2PB67</accession>
<dbReference type="Proteomes" id="UP001516400">
    <property type="component" value="Unassembled WGS sequence"/>
</dbReference>
<evidence type="ECO:0000259" key="2">
    <source>
        <dbReference type="Pfam" id="PF00561"/>
    </source>
</evidence>
<reference evidence="3 4" key="1">
    <citation type="journal article" date="2021" name="BMC Biol.">
        <title>Horizontally acquired antibacterial genes associated with adaptive radiation of ladybird beetles.</title>
        <authorList>
            <person name="Li H.S."/>
            <person name="Tang X.F."/>
            <person name="Huang Y.H."/>
            <person name="Xu Z.Y."/>
            <person name="Chen M.L."/>
            <person name="Du X.Y."/>
            <person name="Qiu B.Y."/>
            <person name="Chen P.T."/>
            <person name="Zhang W."/>
            <person name="Slipinski A."/>
            <person name="Escalona H.E."/>
            <person name="Waterhouse R.M."/>
            <person name="Zwick A."/>
            <person name="Pang H."/>
        </authorList>
    </citation>
    <scope>NUCLEOTIDE SEQUENCE [LARGE SCALE GENOMIC DNA]</scope>
    <source>
        <strain evidence="3">SYSU2018</strain>
    </source>
</reference>
<keyword evidence="4" id="KW-1185">Reference proteome</keyword>
<dbReference type="PANTHER" id="PTHR42886:SF29">
    <property type="entry name" value="PUMMELIG, ISOFORM A"/>
    <property type="match status" value="1"/>
</dbReference>
<dbReference type="InterPro" id="IPR000073">
    <property type="entry name" value="AB_hydrolase_1"/>
</dbReference>
<feature type="domain" description="AB hydrolase-1" evidence="2">
    <location>
        <begin position="4"/>
        <end position="117"/>
    </location>
</feature>
<proteinExistence type="inferred from homology"/>
<organism evidence="3 4">
    <name type="scientific">Cryptolaemus montrouzieri</name>
    <dbReference type="NCBI Taxonomy" id="559131"/>
    <lineage>
        <taxon>Eukaryota</taxon>
        <taxon>Metazoa</taxon>
        <taxon>Ecdysozoa</taxon>
        <taxon>Arthropoda</taxon>
        <taxon>Hexapoda</taxon>
        <taxon>Insecta</taxon>
        <taxon>Pterygota</taxon>
        <taxon>Neoptera</taxon>
        <taxon>Endopterygota</taxon>
        <taxon>Coleoptera</taxon>
        <taxon>Polyphaga</taxon>
        <taxon>Cucujiformia</taxon>
        <taxon>Coccinelloidea</taxon>
        <taxon>Coccinellidae</taxon>
        <taxon>Scymninae</taxon>
        <taxon>Scymnini</taxon>
        <taxon>Cryptolaemus</taxon>
    </lineage>
</organism>
<dbReference type="Gene3D" id="3.40.50.1820">
    <property type="entry name" value="alpha/beta hydrolase"/>
    <property type="match status" value="1"/>
</dbReference>
<dbReference type="InterPro" id="IPR029058">
    <property type="entry name" value="AB_hydrolase_fold"/>
</dbReference>
<dbReference type="EMBL" id="JABFTP020000185">
    <property type="protein sequence ID" value="KAL3288211.1"/>
    <property type="molecule type" value="Genomic_DNA"/>
</dbReference>
<dbReference type="Pfam" id="PF00561">
    <property type="entry name" value="Abhydrolase_1"/>
    <property type="match status" value="1"/>
</dbReference>
<comment type="caution">
    <text evidence="3">The sequence shown here is derived from an EMBL/GenBank/DDBJ whole genome shotgun (WGS) entry which is preliminary data.</text>
</comment>
<dbReference type="AlphaFoldDB" id="A0ABD2PB67"/>
<evidence type="ECO:0000256" key="1">
    <source>
        <dbReference type="ARBA" id="ARBA00038097"/>
    </source>
</evidence>
<evidence type="ECO:0000313" key="3">
    <source>
        <dbReference type="EMBL" id="KAL3288211.1"/>
    </source>
</evidence>
<gene>
    <name evidence="3" type="ORF">HHI36_002661</name>
</gene>